<keyword evidence="6 8" id="KW-0472">Membrane</keyword>
<keyword evidence="3 9" id="KW-0732">Signal</keyword>
<evidence type="ECO:0000256" key="3">
    <source>
        <dbReference type="ARBA" id="ARBA00022729"/>
    </source>
</evidence>
<evidence type="ECO:0000256" key="5">
    <source>
        <dbReference type="ARBA" id="ARBA00022989"/>
    </source>
</evidence>
<dbReference type="OrthoDB" id="29460at2759"/>
<dbReference type="Pfam" id="PF09451">
    <property type="entry name" value="ATG27"/>
    <property type="match status" value="1"/>
</dbReference>
<evidence type="ECO:0000256" key="2">
    <source>
        <dbReference type="ARBA" id="ARBA00022692"/>
    </source>
</evidence>
<dbReference type="Proteomes" id="UP000187455">
    <property type="component" value="Unassembled WGS sequence"/>
</dbReference>
<dbReference type="EMBL" id="LSSL01001733">
    <property type="protein sequence ID" value="OLY82247.1"/>
    <property type="molecule type" value="Genomic_DNA"/>
</dbReference>
<accession>A0A1R0GZE4</accession>
<dbReference type="GO" id="GO:0015031">
    <property type="term" value="P:protein transport"/>
    <property type="evidence" value="ECO:0007669"/>
    <property type="project" value="UniProtKB-KW"/>
</dbReference>
<comment type="caution">
    <text evidence="10">The sequence shown here is derived from an EMBL/GenBank/DDBJ whole genome shotgun (WGS) entry which is preliminary data.</text>
</comment>
<sequence length="260" mass="29094">MFVGFIVSSSLAFLPSIILAAAFNCKEVNINGTIVDISLINKEFSSSNQISTPPSKSNILYTVNPCQVLKQNDALPIIDRCDPDSWGCRTVTNIKNDESRVIEVTSLASQKVSQNPLLFYQENATEKSKQVFWEMGGSEFLGEKLKTRIELVCKNDEERLEYLKTEGSTVYFKLLTKAICQFTKSPNDKTPEAKPPKDKTPEGANPEDPSKDKDSGFGIFSFFYYLIIVGFIVYFIVGCVYNKVVNNETGLNMIPNKGKY</sequence>
<reference evidence="10 11" key="1">
    <citation type="journal article" date="2016" name="Mol. Biol. Evol.">
        <title>Genome-Wide Survey of Gut Fungi (Harpellales) Reveals the First Horizontally Transferred Ubiquitin Gene from a Mosquito Host.</title>
        <authorList>
            <person name="Wang Y."/>
            <person name="White M.M."/>
            <person name="Kvist S."/>
            <person name="Moncalvo J.M."/>
        </authorList>
    </citation>
    <scope>NUCLEOTIDE SEQUENCE [LARGE SCALE GENOMIC DNA]</scope>
    <source>
        <strain evidence="10 11">ALG-7-W6</strain>
    </source>
</reference>
<evidence type="ECO:0000256" key="7">
    <source>
        <dbReference type="SAM" id="MobiDB-lite"/>
    </source>
</evidence>
<keyword evidence="4" id="KW-0813">Transport</keyword>
<feature type="compositionally biased region" description="Basic and acidic residues" evidence="7">
    <location>
        <begin position="186"/>
        <end position="201"/>
    </location>
</feature>
<evidence type="ECO:0000256" key="8">
    <source>
        <dbReference type="SAM" id="Phobius"/>
    </source>
</evidence>
<keyword evidence="4" id="KW-0653">Protein transport</keyword>
<evidence type="ECO:0000313" key="10">
    <source>
        <dbReference type="EMBL" id="OLY82247.1"/>
    </source>
</evidence>
<feature type="region of interest" description="Disordered" evidence="7">
    <location>
        <begin position="186"/>
        <end position="211"/>
    </location>
</feature>
<dbReference type="GO" id="GO:0034045">
    <property type="term" value="C:phagophore assembly site membrane"/>
    <property type="evidence" value="ECO:0007669"/>
    <property type="project" value="UniProtKB-SubCell"/>
</dbReference>
<dbReference type="InterPro" id="IPR018939">
    <property type="entry name" value="Autophagy-rel_prot_27"/>
</dbReference>
<feature type="signal peptide" evidence="9">
    <location>
        <begin position="1"/>
        <end position="20"/>
    </location>
</feature>
<gene>
    <name evidence="10" type="ORF">AYI68_g3635</name>
</gene>
<evidence type="ECO:0000256" key="1">
    <source>
        <dbReference type="ARBA" id="ARBA00004472"/>
    </source>
</evidence>
<evidence type="ECO:0000256" key="9">
    <source>
        <dbReference type="SAM" id="SignalP"/>
    </source>
</evidence>
<dbReference type="PANTHER" id="PTHR15071:SF0">
    <property type="entry name" value="MANNOSE 6-PHOSPHATE RECEPTOR-LIKE PROTEIN 1"/>
    <property type="match status" value="1"/>
</dbReference>
<feature type="transmembrane region" description="Helical" evidence="8">
    <location>
        <begin position="222"/>
        <end position="241"/>
    </location>
</feature>
<dbReference type="GO" id="GO:0000139">
    <property type="term" value="C:Golgi membrane"/>
    <property type="evidence" value="ECO:0007669"/>
    <property type="project" value="UniProtKB-SubCell"/>
</dbReference>
<evidence type="ECO:0000256" key="4">
    <source>
        <dbReference type="ARBA" id="ARBA00022927"/>
    </source>
</evidence>
<organism evidence="10 11">
    <name type="scientific">Smittium mucronatum</name>
    <dbReference type="NCBI Taxonomy" id="133383"/>
    <lineage>
        <taxon>Eukaryota</taxon>
        <taxon>Fungi</taxon>
        <taxon>Fungi incertae sedis</taxon>
        <taxon>Zoopagomycota</taxon>
        <taxon>Kickxellomycotina</taxon>
        <taxon>Harpellomycetes</taxon>
        <taxon>Harpellales</taxon>
        <taxon>Legeriomycetaceae</taxon>
        <taxon>Smittium</taxon>
    </lineage>
</organism>
<keyword evidence="11" id="KW-1185">Reference proteome</keyword>
<dbReference type="STRING" id="133383.A0A1R0GZE4"/>
<dbReference type="PANTHER" id="PTHR15071">
    <property type="entry name" value="MANNOSE-6-PHOSPHATE RECEPTOR FAMILY MEMBER"/>
    <property type="match status" value="1"/>
</dbReference>
<keyword evidence="2 8" id="KW-0812">Transmembrane</keyword>
<evidence type="ECO:0000313" key="11">
    <source>
        <dbReference type="Proteomes" id="UP000187455"/>
    </source>
</evidence>
<dbReference type="SUPFAM" id="SSF50911">
    <property type="entry name" value="Mannose 6-phosphate receptor domain"/>
    <property type="match status" value="1"/>
</dbReference>
<keyword evidence="5 8" id="KW-1133">Transmembrane helix</keyword>
<protein>
    <submittedName>
        <fullName evidence="10">Autophagy-related protein 27</fullName>
    </submittedName>
</protein>
<comment type="subcellular location">
    <subcellularLocation>
        <location evidence="1">Preautophagosomal structure membrane</location>
        <topology evidence="1">Single-pass type I membrane protein</topology>
    </subcellularLocation>
</comment>
<evidence type="ECO:0000256" key="6">
    <source>
        <dbReference type="ARBA" id="ARBA00023136"/>
    </source>
</evidence>
<proteinExistence type="predicted"/>
<dbReference type="InterPro" id="IPR009011">
    <property type="entry name" value="Man6P_isomerase_rcpt-bd_dom_sf"/>
</dbReference>
<dbReference type="AlphaFoldDB" id="A0A1R0GZE4"/>
<dbReference type="Gene3D" id="2.70.130.10">
    <property type="entry name" value="Mannose-6-phosphate receptor binding domain"/>
    <property type="match status" value="1"/>
</dbReference>
<feature type="chain" id="PRO_5012954947" evidence="9">
    <location>
        <begin position="21"/>
        <end position="260"/>
    </location>
</feature>
<name>A0A1R0GZE4_9FUNG</name>